<dbReference type="PANTHER" id="PTHR10869">
    <property type="entry name" value="PROLYL 4-HYDROXYLASE ALPHA SUBUNIT"/>
    <property type="match status" value="1"/>
</dbReference>
<dbReference type="GO" id="GO:0005789">
    <property type="term" value="C:endoplasmic reticulum membrane"/>
    <property type="evidence" value="ECO:0007669"/>
    <property type="project" value="UniProtKB-SubCell"/>
</dbReference>
<dbReference type="InterPro" id="IPR045054">
    <property type="entry name" value="P4HA-like"/>
</dbReference>
<evidence type="ECO:0000256" key="5">
    <source>
        <dbReference type="ARBA" id="ARBA00023002"/>
    </source>
</evidence>
<dbReference type="InterPro" id="IPR005123">
    <property type="entry name" value="Oxoglu/Fe-dep_dioxygenase_dom"/>
</dbReference>
<feature type="domain" description="Fe2OG dioxygenase" evidence="8">
    <location>
        <begin position="115"/>
        <end position="232"/>
    </location>
</feature>
<dbReference type="GO" id="GO:0005506">
    <property type="term" value="F:iron ion binding"/>
    <property type="evidence" value="ECO:0007669"/>
    <property type="project" value="InterPro"/>
</dbReference>
<evidence type="ECO:0000313" key="9">
    <source>
        <dbReference type="EMBL" id="KAK9823754.1"/>
    </source>
</evidence>
<keyword evidence="5" id="KW-0560">Oxidoreductase</keyword>
<keyword evidence="10" id="KW-1185">Reference proteome</keyword>
<comment type="catalytic activity">
    <reaction evidence="7">
        <text>L-prolyl-[collagen] + 2-oxoglutarate + O2 = trans-4-hydroxy-L-prolyl-[collagen] + succinate + CO2</text>
        <dbReference type="Rhea" id="RHEA:18945"/>
        <dbReference type="Rhea" id="RHEA-COMP:11676"/>
        <dbReference type="Rhea" id="RHEA-COMP:11680"/>
        <dbReference type="ChEBI" id="CHEBI:15379"/>
        <dbReference type="ChEBI" id="CHEBI:16526"/>
        <dbReference type="ChEBI" id="CHEBI:16810"/>
        <dbReference type="ChEBI" id="CHEBI:30031"/>
        <dbReference type="ChEBI" id="CHEBI:50342"/>
        <dbReference type="ChEBI" id="CHEBI:61965"/>
        <dbReference type="EC" id="1.14.11.2"/>
    </reaction>
</comment>
<dbReference type="PANTHER" id="PTHR10869:SF236">
    <property type="entry name" value="PROLYL 4-HYDROXYLASE ALPHA SUBUNIT DOMAIN-CONTAINING PROTEIN"/>
    <property type="match status" value="1"/>
</dbReference>
<evidence type="ECO:0000256" key="2">
    <source>
        <dbReference type="ARBA" id="ARBA00004648"/>
    </source>
</evidence>
<comment type="subcellular location">
    <subcellularLocation>
        <location evidence="2">Endoplasmic reticulum membrane</location>
        <topology evidence="2">Single-pass type II membrane protein</topology>
    </subcellularLocation>
</comment>
<dbReference type="GO" id="GO:0004656">
    <property type="term" value="F:procollagen-proline 4-dioxygenase activity"/>
    <property type="evidence" value="ECO:0007669"/>
    <property type="project" value="UniProtKB-EC"/>
</dbReference>
<dbReference type="PROSITE" id="PS51471">
    <property type="entry name" value="FE2OG_OXY"/>
    <property type="match status" value="1"/>
</dbReference>
<comment type="caution">
    <text evidence="9">The sequence shown here is derived from an EMBL/GenBank/DDBJ whole genome shotgun (WGS) entry which is preliminary data.</text>
</comment>
<dbReference type="GO" id="GO:0031418">
    <property type="term" value="F:L-ascorbic acid binding"/>
    <property type="evidence" value="ECO:0007669"/>
    <property type="project" value="InterPro"/>
</dbReference>
<name>A0AAW1QQM5_9CHLO</name>
<evidence type="ECO:0000256" key="3">
    <source>
        <dbReference type="ARBA" id="ARBA00022723"/>
    </source>
</evidence>
<organism evidence="9 10">
    <name type="scientific">[Myrmecia] bisecta</name>
    <dbReference type="NCBI Taxonomy" id="41462"/>
    <lineage>
        <taxon>Eukaryota</taxon>
        <taxon>Viridiplantae</taxon>
        <taxon>Chlorophyta</taxon>
        <taxon>core chlorophytes</taxon>
        <taxon>Trebouxiophyceae</taxon>
        <taxon>Trebouxiales</taxon>
        <taxon>Trebouxiaceae</taxon>
        <taxon>Myrmecia</taxon>
    </lineage>
</organism>
<evidence type="ECO:0000256" key="4">
    <source>
        <dbReference type="ARBA" id="ARBA00022964"/>
    </source>
</evidence>
<keyword evidence="3" id="KW-0479">Metal-binding</keyword>
<evidence type="ECO:0000256" key="7">
    <source>
        <dbReference type="ARBA" id="ARBA00049169"/>
    </source>
</evidence>
<dbReference type="EMBL" id="JALJOR010000002">
    <property type="protein sequence ID" value="KAK9823754.1"/>
    <property type="molecule type" value="Genomic_DNA"/>
</dbReference>
<dbReference type="Gene3D" id="2.60.120.620">
    <property type="entry name" value="q2cbj1_9rhob like domain"/>
    <property type="match status" value="1"/>
</dbReference>
<dbReference type="Pfam" id="PF13640">
    <property type="entry name" value="2OG-FeII_Oxy_3"/>
    <property type="match status" value="1"/>
</dbReference>
<accession>A0AAW1QQM5</accession>
<proteinExistence type="predicted"/>
<dbReference type="AlphaFoldDB" id="A0AAW1QQM5"/>
<evidence type="ECO:0000256" key="1">
    <source>
        <dbReference type="ARBA" id="ARBA00001961"/>
    </source>
</evidence>
<sequence length="232" mass="24883">MARGRQKALPNSTTKDVSFPQISRKQGLVAEHLDGPGIFQVEGVLSAQEAGAFVKAAESIGFQHQASRGPKFGEAYRDNGRVGVDSPSLADGLWEFGGLCQLFGNITVAGHRAVGLNPAIRFYKYEKGQRFGKHVDDSNPVARWPGSHTAYTLLVYLTGGHQSAGKQHSTGGVLRGGQTVFYGNRGKQVASVDPVAGRALLHRHGDDCLEHEALEVTSGIKYILRSDVVFAA</sequence>
<evidence type="ECO:0000256" key="6">
    <source>
        <dbReference type="ARBA" id="ARBA00023004"/>
    </source>
</evidence>
<dbReference type="InterPro" id="IPR044862">
    <property type="entry name" value="Pro_4_hyd_alph_FE2OG_OXY"/>
</dbReference>
<keyword evidence="6" id="KW-0408">Iron</keyword>
<protein>
    <recommendedName>
        <fullName evidence="8">Fe2OG dioxygenase domain-containing protein</fullName>
    </recommendedName>
</protein>
<keyword evidence="4" id="KW-0223">Dioxygenase</keyword>
<reference evidence="9 10" key="1">
    <citation type="journal article" date="2024" name="Nat. Commun.">
        <title>Phylogenomics reveals the evolutionary origins of lichenization in chlorophyte algae.</title>
        <authorList>
            <person name="Puginier C."/>
            <person name="Libourel C."/>
            <person name="Otte J."/>
            <person name="Skaloud P."/>
            <person name="Haon M."/>
            <person name="Grisel S."/>
            <person name="Petersen M."/>
            <person name="Berrin J.G."/>
            <person name="Delaux P.M."/>
            <person name="Dal Grande F."/>
            <person name="Keller J."/>
        </authorList>
    </citation>
    <scope>NUCLEOTIDE SEQUENCE [LARGE SCALE GENOMIC DNA]</scope>
    <source>
        <strain evidence="9 10">SAG 2043</strain>
    </source>
</reference>
<comment type="cofactor">
    <cofactor evidence="1">
        <name>L-ascorbate</name>
        <dbReference type="ChEBI" id="CHEBI:38290"/>
    </cofactor>
</comment>
<dbReference type="InterPro" id="IPR006620">
    <property type="entry name" value="Pro_4_hyd_alph"/>
</dbReference>
<evidence type="ECO:0000313" key="10">
    <source>
        <dbReference type="Proteomes" id="UP001489004"/>
    </source>
</evidence>
<gene>
    <name evidence="9" type="ORF">WJX72_005176</name>
</gene>
<dbReference type="Proteomes" id="UP001489004">
    <property type="component" value="Unassembled WGS sequence"/>
</dbReference>
<evidence type="ECO:0000259" key="8">
    <source>
        <dbReference type="PROSITE" id="PS51471"/>
    </source>
</evidence>
<dbReference type="SMART" id="SM00702">
    <property type="entry name" value="P4Hc"/>
    <property type="match status" value="1"/>
</dbReference>